<dbReference type="NCBIfam" id="NF006771">
    <property type="entry name" value="PRK09290.1-5"/>
    <property type="match status" value="1"/>
</dbReference>
<evidence type="ECO:0000256" key="2">
    <source>
        <dbReference type="ARBA" id="ARBA00006153"/>
    </source>
</evidence>
<dbReference type="GO" id="GO:0016813">
    <property type="term" value="F:hydrolase activity, acting on carbon-nitrogen (but not peptide) bonds, in linear amidines"/>
    <property type="evidence" value="ECO:0007669"/>
    <property type="project" value="InterPro"/>
</dbReference>
<keyword evidence="6" id="KW-0464">Manganese</keyword>
<comment type="similarity">
    <text evidence="2">Belongs to the peptidase M20 family.</text>
</comment>
<feature type="binding site" evidence="7">
    <location>
        <position position="199"/>
    </location>
    <ligand>
        <name>Zn(2+)</name>
        <dbReference type="ChEBI" id="CHEBI:29105"/>
        <label>1</label>
    </ligand>
</feature>
<keyword evidence="4 7" id="KW-0479">Metal-binding</keyword>
<feature type="binding site" evidence="7">
    <location>
        <position position="101"/>
    </location>
    <ligand>
        <name>Zn(2+)</name>
        <dbReference type="ChEBI" id="CHEBI:29105"/>
        <label>1</label>
    </ligand>
</feature>
<evidence type="ECO:0000256" key="5">
    <source>
        <dbReference type="ARBA" id="ARBA00022801"/>
    </source>
</evidence>
<dbReference type="Pfam" id="PF01546">
    <property type="entry name" value="Peptidase_M20"/>
    <property type="match status" value="1"/>
</dbReference>
<dbReference type="PIRSF" id="PIRSF001235">
    <property type="entry name" value="Amidase_carbamoylase"/>
    <property type="match status" value="1"/>
</dbReference>
<evidence type="ECO:0000313" key="9">
    <source>
        <dbReference type="Proteomes" id="UP000484988"/>
    </source>
</evidence>
<dbReference type="SUPFAM" id="SSF55031">
    <property type="entry name" value="Bacterial exopeptidase dimerisation domain"/>
    <property type="match status" value="1"/>
</dbReference>
<evidence type="ECO:0000256" key="1">
    <source>
        <dbReference type="ARBA" id="ARBA00001936"/>
    </source>
</evidence>
<dbReference type="AlphaFoldDB" id="A0A6A0B2J3"/>
<protein>
    <submittedName>
        <fullName evidence="8">Zn-dependent hydrolase</fullName>
    </submittedName>
</protein>
<reference evidence="8 9" key="1">
    <citation type="submission" date="2020-02" db="EMBL/GenBank/DDBJ databases">
        <title>Whole Genome Shotgun Sequence of Streptomyces sp. strain CWH03.</title>
        <authorList>
            <person name="Dohra H."/>
            <person name="Kodani S."/>
            <person name="Yamamura H."/>
        </authorList>
    </citation>
    <scope>NUCLEOTIDE SEQUENCE [LARGE SCALE GENOMIC DNA]</scope>
    <source>
        <strain evidence="8 9">CWH03</strain>
    </source>
</reference>
<gene>
    <name evidence="8" type="ORF">SCWH03_58070</name>
</gene>
<name>A0A6A0B2J3_9ACTN</name>
<feature type="binding site" evidence="7">
    <location>
        <position position="90"/>
    </location>
    <ligand>
        <name>Zn(2+)</name>
        <dbReference type="ChEBI" id="CHEBI:29105"/>
        <label>1</label>
    </ligand>
</feature>
<proteinExistence type="inferred from homology"/>
<evidence type="ECO:0000256" key="3">
    <source>
        <dbReference type="ARBA" id="ARBA00011738"/>
    </source>
</evidence>
<dbReference type="InterPro" id="IPR010158">
    <property type="entry name" value="Amidase_Cbmase"/>
</dbReference>
<comment type="caution">
    <text evidence="8">The sequence shown here is derived from an EMBL/GenBank/DDBJ whole genome shotgun (WGS) entry which is preliminary data.</text>
</comment>
<dbReference type="PANTHER" id="PTHR32494:SF19">
    <property type="entry name" value="ALLANTOATE DEIMINASE-RELATED"/>
    <property type="match status" value="1"/>
</dbReference>
<evidence type="ECO:0000256" key="4">
    <source>
        <dbReference type="ARBA" id="ARBA00022723"/>
    </source>
</evidence>
<feature type="binding site" evidence="7">
    <location>
        <position position="101"/>
    </location>
    <ligand>
        <name>Zn(2+)</name>
        <dbReference type="ChEBI" id="CHEBI:29105"/>
        <label>2</label>
    </ligand>
</feature>
<comment type="cofactor">
    <cofactor evidence="7">
        <name>Zn(2+)</name>
        <dbReference type="ChEBI" id="CHEBI:29105"/>
    </cofactor>
    <text evidence="7">Binds 2 Zn(2+) ions per subunit.</text>
</comment>
<dbReference type="Proteomes" id="UP000484988">
    <property type="component" value="Unassembled WGS sequence"/>
</dbReference>
<dbReference type="Gene3D" id="3.40.630.10">
    <property type="entry name" value="Zn peptidases"/>
    <property type="match status" value="1"/>
</dbReference>
<dbReference type="SUPFAM" id="SSF53187">
    <property type="entry name" value="Zn-dependent exopeptidases"/>
    <property type="match status" value="1"/>
</dbReference>
<dbReference type="InterPro" id="IPR002933">
    <property type="entry name" value="Peptidase_M20"/>
</dbReference>
<evidence type="ECO:0000313" key="8">
    <source>
        <dbReference type="EMBL" id="GFH39539.1"/>
    </source>
</evidence>
<dbReference type="NCBIfam" id="TIGR01879">
    <property type="entry name" value="hydantase"/>
    <property type="match status" value="1"/>
</dbReference>
<keyword evidence="5 8" id="KW-0378">Hydrolase</keyword>
<dbReference type="GO" id="GO:0046872">
    <property type="term" value="F:metal ion binding"/>
    <property type="evidence" value="ECO:0007669"/>
    <property type="project" value="UniProtKB-KW"/>
</dbReference>
<dbReference type="Gene3D" id="3.30.70.360">
    <property type="match status" value="1"/>
</dbReference>
<feature type="binding site" evidence="7">
    <location>
        <position position="391"/>
    </location>
    <ligand>
        <name>Zn(2+)</name>
        <dbReference type="ChEBI" id="CHEBI:29105"/>
        <label>2</label>
    </ligand>
</feature>
<accession>A0A6A0B2J3</accession>
<dbReference type="InterPro" id="IPR036264">
    <property type="entry name" value="Bact_exopeptidase_dim_dom"/>
</dbReference>
<keyword evidence="7" id="KW-0862">Zinc</keyword>
<keyword evidence="9" id="KW-1185">Reference proteome</keyword>
<evidence type="ECO:0000256" key="6">
    <source>
        <dbReference type="ARBA" id="ARBA00023211"/>
    </source>
</evidence>
<evidence type="ECO:0000256" key="7">
    <source>
        <dbReference type="PIRSR" id="PIRSR001235-1"/>
    </source>
</evidence>
<dbReference type="EMBL" id="BLLG01000034">
    <property type="protein sequence ID" value="GFH39539.1"/>
    <property type="molecule type" value="Genomic_DNA"/>
</dbReference>
<dbReference type="PANTHER" id="PTHR32494">
    <property type="entry name" value="ALLANTOATE DEIMINASE-RELATED"/>
    <property type="match status" value="1"/>
</dbReference>
<comment type="subunit">
    <text evidence="3">Homodimer.</text>
</comment>
<organism evidence="8 9">
    <name type="scientific">Streptomyces pacificus</name>
    <dbReference type="NCBI Taxonomy" id="2705029"/>
    <lineage>
        <taxon>Bacteria</taxon>
        <taxon>Bacillati</taxon>
        <taxon>Actinomycetota</taxon>
        <taxon>Actinomycetes</taxon>
        <taxon>Kitasatosporales</taxon>
        <taxon>Streptomycetaceae</taxon>
        <taxon>Streptomyces</taxon>
    </lineage>
</organism>
<feature type="binding site" evidence="7">
    <location>
        <position position="136"/>
    </location>
    <ligand>
        <name>Zn(2+)</name>
        <dbReference type="ChEBI" id="CHEBI:29105"/>
        <label>2</label>
    </ligand>
</feature>
<dbReference type="CDD" id="cd03884">
    <property type="entry name" value="M20_bAS"/>
    <property type="match status" value="1"/>
</dbReference>
<comment type="cofactor">
    <cofactor evidence="1">
        <name>Mn(2+)</name>
        <dbReference type="ChEBI" id="CHEBI:29035"/>
    </cofactor>
</comment>
<sequence length="435" mass="45680">MMAAGERHGVAGVDRARLLDCLERLARIGADPAGGVTRLGLSAEEGRARAFLREICREAGLVTWTDAAANLFVTRPDRAAGHPVLLIGSHVDTVVQGGRLDGAYGVVAAIEVLRACTASELRLPYEPVVVAFSNEEGALVQYPFWGSRAMCGLLEGGTRARDRTGRSVRAYLAEGDGDPDRLAEAVWEPGSIAAFLELHIEQGPVLERRGVPIGVVAGIVGRTILEIEVLGQAQHAGTTPMQERRDALVAAAEVVLGVRRIAAGLDVCSTATVGYLEAAPNSTNTVPGTARLTAEVRDTDPLRLARGEAAVRAVCERAGRATGCRVVPRVAMRSRPVETDTAIQQVIAEAADELGLAHLAMPSGAGHDAQIVQAVAPVGMIFVPSTAGVSHAPAEDTPAEALAQGADVLLRTVLRLNHPPDRLSRVSGTEPALRR</sequence>